<dbReference type="InterPro" id="IPR045493">
    <property type="entry name" value="DUF6435"/>
</dbReference>
<dbReference type="EMBL" id="BMWZ01000003">
    <property type="protein sequence ID" value="GGZ77144.1"/>
    <property type="molecule type" value="Genomic_DNA"/>
</dbReference>
<keyword evidence="2" id="KW-1185">Reference proteome</keyword>
<organism evidence="1 2">
    <name type="scientific">Algibacter mikhailovii</name>
    <dbReference type="NCBI Taxonomy" id="425498"/>
    <lineage>
        <taxon>Bacteria</taxon>
        <taxon>Pseudomonadati</taxon>
        <taxon>Bacteroidota</taxon>
        <taxon>Flavobacteriia</taxon>
        <taxon>Flavobacteriales</taxon>
        <taxon>Flavobacteriaceae</taxon>
        <taxon>Algibacter</taxon>
    </lineage>
</organism>
<proteinExistence type="predicted"/>
<protein>
    <recommendedName>
        <fullName evidence="3">Lacal_2735 family protein</fullName>
    </recommendedName>
</protein>
<dbReference type="RefSeq" id="WP_189359981.1">
    <property type="nucleotide sequence ID" value="NZ_BMWZ01000003.1"/>
</dbReference>
<evidence type="ECO:0000313" key="1">
    <source>
        <dbReference type="EMBL" id="GGZ77144.1"/>
    </source>
</evidence>
<gene>
    <name evidence="1" type="ORF">GCM10007028_12960</name>
</gene>
<name>A0A918V6W9_9FLAO</name>
<sequence>MNTMIKNHQKKLKKKYKQLIELAYNLRQSDASLSDALEYKAILLHNKINRLKYLNREPSQSLF</sequence>
<dbReference type="Proteomes" id="UP000636004">
    <property type="component" value="Unassembled WGS sequence"/>
</dbReference>
<evidence type="ECO:0008006" key="3">
    <source>
        <dbReference type="Google" id="ProtNLM"/>
    </source>
</evidence>
<reference evidence="1" key="1">
    <citation type="journal article" date="2014" name="Int. J. Syst. Evol. Microbiol.">
        <title>Complete genome sequence of Corynebacterium casei LMG S-19264T (=DSM 44701T), isolated from a smear-ripened cheese.</title>
        <authorList>
            <consortium name="US DOE Joint Genome Institute (JGI-PGF)"/>
            <person name="Walter F."/>
            <person name="Albersmeier A."/>
            <person name="Kalinowski J."/>
            <person name="Ruckert C."/>
        </authorList>
    </citation>
    <scope>NUCLEOTIDE SEQUENCE</scope>
    <source>
        <strain evidence="1">KCTC 12710</strain>
    </source>
</reference>
<dbReference type="AlphaFoldDB" id="A0A918V6W9"/>
<comment type="caution">
    <text evidence="1">The sequence shown here is derived from an EMBL/GenBank/DDBJ whole genome shotgun (WGS) entry which is preliminary data.</text>
</comment>
<evidence type="ECO:0000313" key="2">
    <source>
        <dbReference type="Proteomes" id="UP000636004"/>
    </source>
</evidence>
<dbReference type="NCBIfam" id="NF033487">
    <property type="entry name" value="Lacal_2735_fam"/>
    <property type="match status" value="1"/>
</dbReference>
<accession>A0A918V6W9</accession>
<reference evidence="1" key="2">
    <citation type="submission" date="2020-09" db="EMBL/GenBank/DDBJ databases">
        <authorList>
            <person name="Sun Q."/>
            <person name="Kim S."/>
        </authorList>
    </citation>
    <scope>NUCLEOTIDE SEQUENCE</scope>
    <source>
        <strain evidence="1">KCTC 12710</strain>
    </source>
</reference>